<dbReference type="InterPro" id="IPR003439">
    <property type="entry name" value="ABC_transporter-like_ATP-bd"/>
</dbReference>
<dbReference type="Proteomes" id="UP000183995">
    <property type="component" value="Unassembled WGS sequence"/>
</dbReference>
<evidence type="ECO:0000259" key="5">
    <source>
        <dbReference type="PROSITE" id="PS50893"/>
    </source>
</evidence>
<dbReference type="PANTHER" id="PTHR42734:SF17">
    <property type="entry name" value="METAL TRANSPORT SYSTEM ATP-BINDING PROTEIN TM_0124-RELATED"/>
    <property type="match status" value="1"/>
</dbReference>
<dbReference type="Pfam" id="PF00005">
    <property type="entry name" value="ABC_tran"/>
    <property type="match status" value="1"/>
</dbReference>
<dbReference type="InterPro" id="IPR050153">
    <property type="entry name" value="Metal_Ion_Import_ABC"/>
</dbReference>
<dbReference type="InterPro" id="IPR017871">
    <property type="entry name" value="ABC_transporter-like_CS"/>
</dbReference>
<keyword evidence="2" id="KW-0813">Transport</keyword>
<name>A0A1M5ZGQ8_9FIRM</name>
<gene>
    <name evidence="6" type="ORF">SAMN02745823_03708</name>
</gene>
<dbReference type="RefSeq" id="WP_073082859.1">
    <property type="nucleotide sequence ID" value="NZ_FQXV01000020.1"/>
</dbReference>
<evidence type="ECO:0000256" key="4">
    <source>
        <dbReference type="ARBA" id="ARBA00022840"/>
    </source>
</evidence>
<dbReference type="OrthoDB" id="9806726at2"/>
<sequence>MIKAENLYFSYTGAAPYILGGVNLELKDGEYVSVVGDNGSGKSTLIRLILKLLKPTSGRIETTAGRIGYVPQRSDAAHSGFPITVREMLDSYRHLLKLKNRDVIDDSLRQVGLSDYSGALMGTLSGGQSQKVMIARALMGDPELLVLDEPSTGVDVHSQKEIYSIIKKLNKEKGMTIVSVEHNLVAAISNSTLIYHLDVGHGHICTPAQFAAEFTGIGLDGREE</sequence>
<protein>
    <submittedName>
        <fullName evidence="6">Zinc transport system ATP-binding protein</fullName>
    </submittedName>
</protein>
<dbReference type="SUPFAM" id="SSF52540">
    <property type="entry name" value="P-loop containing nucleoside triphosphate hydrolases"/>
    <property type="match status" value="1"/>
</dbReference>
<feature type="domain" description="ABC transporter" evidence="5">
    <location>
        <begin position="2"/>
        <end position="224"/>
    </location>
</feature>
<evidence type="ECO:0000256" key="3">
    <source>
        <dbReference type="ARBA" id="ARBA00022741"/>
    </source>
</evidence>
<dbReference type="GO" id="GO:0005524">
    <property type="term" value="F:ATP binding"/>
    <property type="evidence" value="ECO:0007669"/>
    <property type="project" value="UniProtKB-KW"/>
</dbReference>
<accession>A0A1M5ZGQ8</accession>
<dbReference type="PANTHER" id="PTHR42734">
    <property type="entry name" value="METAL TRANSPORT SYSTEM ATP-BINDING PROTEIN TM_0124-RELATED"/>
    <property type="match status" value="1"/>
</dbReference>
<evidence type="ECO:0000313" key="6">
    <source>
        <dbReference type="EMBL" id="SHI23364.1"/>
    </source>
</evidence>
<reference evidence="6 7" key="1">
    <citation type="submission" date="2016-11" db="EMBL/GenBank/DDBJ databases">
        <authorList>
            <person name="Jaros S."/>
            <person name="Januszkiewicz K."/>
            <person name="Wedrychowicz H."/>
        </authorList>
    </citation>
    <scope>NUCLEOTIDE SEQUENCE [LARGE SCALE GENOMIC DNA]</scope>
    <source>
        <strain evidence="6 7">DSM 10068</strain>
    </source>
</reference>
<dbReference type="STRING" id="1123282.SAMN02745823_03708"/>
<comment type="similarity">
    <text evidence="1">Belongs to the ABC transporter superfamily.</text>
</comment>
<dbReference type="PROSITE" id="PS00211">
    <property type="entry name" value="ABC_TRANSPORTER_1"/>
    <property type="match status" value="1"/>
</dbReference>
<organism evidence="6 7">
    <name type="scientific">Sporobacter termitidis DSM 10068</name>
    <dbReference type="NCBI Taxonomy" id="1123282"/>
    <lineage>
        <taxon>Bacteria</taxon>
        <taxon>Bacillati</taxon>
        <taxon>Bacillota</taxon>
        <taxon>Clostridia</taxon>
        <taxon>Eubacteriales</taxon>
        <taxon>Oscillospiraceae</taxon>
        <taxon>Sporobacter</taxon>
    </lineage>
</organism>
<keyword evidence="4 6" id="KW-0067">ATP-binding</keyword>
<dbReference type="GO" id="GO:0016887">
    <property type="term" value="F:ATP hydrolysis activity"/>
    <property type="evidence" value="ECO:0007669"/>
    <property type="project" value="InterPro"/>
</dbReference>
<dbReference type="PROSITE" id="PS50893">
    <property type="entry name" value="ABC_TRANSPORTER_2"/>
    <property type="match status" value="1"/>
</dbReference>
<evidence type="ECO:0000256" key="2">
    <source>
        <dbReference type="ARBA" id="ARBA00022448"/>
    </source>
</evidence>
<keyword evidence="7" id="KW-1185">Reference proteome</keyword>
<evidence type="ECO:0000313" key="7">
    <source>
        <dbReference type="Proteomes" id="UP000183995"/>
    </source>
</evidence>
<proteinExistence type="inferred from homology"/>
<keyword evidence="3" id="KW-0547">Nucleotide-binding</keyword>
<dbReference type="AlphaFoldDB" id="A0A1M5ZGQ8"/>
<dbReference type="SMART" id="SM00382">
    <property type="entry name" value="AAA"/>
    <property type="match status" value="1"/>
</dbReference>
<dbReference type="EMBL" id="FQXV01000020">
    <property type="protein sequence ID" value="SHI23364.1"/>
    <property type="molecule type" value="Genomic_DNA"/>
</dbReference>
<evidence type="ECO:0000256" key="1">
    <source>
        <dbReference type="ARBA" id="ARBA00005417"/>
    </source>
</evidence>
<dbReference type="Gene3D" id="3.40.50.300">
    <property type="entry name" value="P-loop containing nucleotide triphosphate hydrolases"/>
    <property type="match status" value="1"/>
</dbReference>
<dbReference type="InterPro" id="IPR003593">
    <property type="entry name" value="AAA+_ATPase"/>
</dbReference>
<dbReference type="InterPro" id="IPR027417">
    <property type="entry name" value="P-loop_NTPase"/>
</dbReference>